<protein>
    <submittedName>
        <fullName evidence="1">Uncharacterized protein</fullName>
    </submittedName>
</protein>
<sequence>MIPKGSCTSHALVTAGSLEGSFSGGKLLFGMFDIILEYCGRQFHFSLGFTKELTHFQCKKFCIFRMSGAEQVSRFFQDFDKIGY</sequence>
<name>A0A4R3YS15_9GAMM</name>
<evidence type="ECO:0000313" key="2">
    <source>
        <dbReference type="Proteomes" id="UP000295719"/>
    </source>
</evidence>
<accession>A0A4R3YS15</accession>
<keyword evidence="2" id="KW-1185">Reference proteome</keyword>
<dbReference type="Proteomes" id="UP000295719">
    <property type="component" value="Unassembled WGS sequence"/>
</dbReference>
<reference evidence="1 2" key="1">
    <citation type="submission" date="2019-03" db="EMBL/GenBank/DDBJ databases">
        <title>Genomic Encyclopedia of Type Strains, Phase IV (KMG-IV): sequencing the most valuable type-strain genomes for metagenomic binning, comparative biology and taxonomic classification.</title>
        <authorList>
            <person name="Goeker M."/>
        </authorList>
    </citation>
    <scope>NUCLEOTIDE SEQUENCE [LARGE SCALE GENOMIC DNA]</scope>
    <source>
        <strain evidence="1 2">DSM 19580</strain>
    </source>
</reference>
<comment type="caution">
    <text evidence="1">The sequence shown here is derived from an EMBL/GenBank/DDBJ whole genome shotgun (WGS) entry which is preliminary data.</text>
</comment>
<gene>
    <name evidence="1" type="ORF">EDC52_106192</name>
</gene>
<dbReference type="AlphaFoldDB" id="A0A4R3YS15"/>
<proteinExistence type="predicted"/>
<organism evidence="1 2">
    <name type="scientific">Biostraticola tofi</name>
    <dbReference type="NCBI Taxonomy" id="466109"/>
    <lineage>
        <taxon>Bacteria</taxon>
        <taxon>Pseudomonadati</taxon>
        <taxon>Pseudomonadota</taxon>
        <taxon>Gammaproteobacteria</taxon>
        <taxon>Enterobacterales</taxon>
        <taxon>Bruguierivoracaceae</taxon>
        <taxon>Biostraticola</taxon>
    </lineage>
</organism>
<dbReference type="EMBL" id="SMCR01000006">
    <property type="protein sequence ID" value="TCV95260.1"/>
    <property type="molecule type" value="Genomic_DNA"/>
</dbReference>
<evidence type="ECO:0000313" key="1">
    <source>
        <dbReference type="EMBL" id="TCV95260.1"/>
    </source>
</evidence>